<reference evidence="2 3" key="1">
    <citation type="submission" date="2023-01" db="EMBL/GenBank/DDBJ databases">
        <title>Minimal conservation of predation-associated metabolite biosynthetic gene clusters underscores biosynthetic potential of Myxococcota including descriptions for ten novel species: Archangium lansinium sp. nov., Myxococcus landrumus sp. nov., Nannocystis bai.</title>
        <authorList>
            <person name="Ahearne A."/>
            <person name="Stevens C."/>
            <person name="Dowd S."/>
        </authorList>
    </citation>
    <scope>NUCLEOTIDE SEQUENCE [LARGE SCALE GENOMIC DNA]</scope>
    <source>
        <strain evidence="2 3">WIWO2</strain>
    </source>
</reference>
<accession>A0ABT5CAJ6</accession>
<dbReference type="InterPro" id="IPR001128">
    <property type="entry name" value="Cyt_P450"/>
</dbReference>
<proteinExistence type="inferred from homology"/>
<dbReference type="Pfam" id="PF00067">
    <property type="entry name" value="p450"/>
    <property type="match status" value="1"/>
</dbReference>
<sequence length="40" mass="4300">MPPAQASTSAAPFGIGQRQCIGKEFALMEGQLILARLLQR</sequence>
<protein>
    <submittedName>
        <fullName evidence="2">Cytochrome P450</fullName>
    </submittedName>
</protein>
<keyword evidence="1" id="KW-0503">Monooxygenase</keyword>
<dbReference type="RefSeq" id="WP_272101527.1">
    <property type="nucleotide sequence ID" value="NZ_JAQNDK010000004.1"/>
</dbReference>
<keyword evidence="3" id="KW-1185">Reference proteome</keyword>
<dbReference type="InterPro" id="IPR002401">
    <property type="entry name" value="Cyt_P450_E_grp-I"/>
</dbReference>
<gene>
    <name evidence="2" type="ORF">POL72_37010</name>
</gene>
<evidence type="ECO:0000313" key="2">
    <source>
        <dbReference type="EMBL" id="MDC0683390.1"/>
    </source>
</evidence>
<evidence type="ECO:0000313" key="3">
    <source>
        <dbReference type="Proteomes" id="UP001217485"/>
    </source>
</evidence>
<dbReference type="Proteomes" id="UP001217485">
    <property type="component" value="Unassembled WGS sequence"/>
</dbReference>
<dbReference type="InterPro" id="IPR017972">
    <property type="entry name" value="Cyt_P450_CS"/>
</dbReference>
<comment type="caution">
    <text evidence="2">The sequence shown here is derived from an EMBL/GenBank/DDBJ whole genome shotgun (WGS) entry which is preliminary data.</text>
</comment>
<organism evidence="2 3">
    <name type="scientific">Sorangium atrum</name>
    <dbReference type="NCBI Taxonomy" id="2995308"/>
    <lineage>
        <taxon>Bacteria</taxon>
        <taxon>Pseudomonadati</taxon>
        <taxon>Myxococcota</taxon>
        <taxon>Polyangia</taxon>
        <taxon>Polyangiales</taxon>
        <taxon>Polyangiaceae</taxon>
        <taxon>Sorangium</taxon>
    </lineage>
</organism>
<dbReference type="EMBL" id="JAQNDK010000004">
    <property type="protein sequence ID" value="MDC0683390.1"/>
    <property type="molecule type" value="Genomic_DNA"/>
</dbReference>
<keyword evidence="1" id="KW-0479">Metal-binding</keyword>
<dbReference type="InterPro" id="IPR036396">
    <property type="entry name" value="Cyt_P450_sf"/>
</dbReference>
<dbReference type="Gene3D" id="1.10.630.10">
    <property type="entry name" value="Cytochrome P450"/>
    <property type="match status" value="1"/>
</dbReference>
<dbReference type="PRINTS" id="PR00463">
    <property type="entry name" value="EP450I"/>
</dbReference>
<evidence type="ECO:0000256" key="1">
    <source>
        <dbReference type="RuleBase" id="RU000461"/>
    </source>
</evidence>
<dbReference type="PROSITE" id="PS00086">
    <property type="entry name" value="CYTOCHROME_P450"/>
    <property type="match status" value="1"/>
</dbReference>
<keyword evidence="1" id="KW-0349">Heme</keyword>
<keyword evidence="1" id="KW-0560">Oxidoreductase</keyword>
<name>A0ABT5CAJ6_9BACT</name>
<dbReference type="SUPFAM" id="SSF48264">
    <property type="entry name" value="Cytochrome P450"/>
    <property type="match status" value="1"/>
</dbReference>
<comment type="similarity">
    <text evidence="1">Belongs to the cytochrome P450 family.</text>
</comment>
<keyword evidence="1" id="KW-0408">Iron</keyword>